<reference evidence="3 4" key="1">
    <citation type="journal article" date="2013" name="ISME J.">
        <title>A metabolic model for members of the genus Tetrasphaera involved in enhanced biological phosphorus removal.</title>
        <authorList>
            <person name="Kristiansen R."/>
            <person name="Nguyen H.T.T."/>
            <person name="Saunders A.M."/>
            <person name="Nielsen J.L."/>
            <person name="Wimmer R."/>
            <person name="Le V.Q."/>
            <person name="McIlroy S.J."/>
            <person name="Petrovski S."/>
            <person name="Seviour R.J."/>
            <person name="Calteau A."/>
            <person name="Nielsen K.L."/>
            <person name="Nielsen P.H."/>
        </authorList>
    </citation>
    <scope>NUCLEOTIDE SEQUENCE [LARGE SCALE GENOMIC DNA]</scope>
    <source>
        <strain evidence="3 4">Ben 74</strain>
    </source>
</reference>
<dbReference type="RefSeq" id="WP_157038589.1">
    <property type="nucleotide sequence ID" value="NZ_HF571038.1"/>
</dbReference>
<feature type="domain" description="Glycosyltransferase 2-like" evidence="2">
    <location>
        <begin position="220"/>
        <end position="326"/>
    </location>
</feature>
<evidence type="ECO:0000313" key="3">
    <source>
        <dbReference type="EMBL" id="CCI54877.1"/>
    </source>
</evidence>
<dbReference type="SUPFAM" id="SSF53448">
    <property type="entry name" value="Nucleotide-diphospho-sugar transferases"/>
    <property type="match status" value="1"/>
</dbReference>
<dbReference type="InterPro" id="IPR029044">
    <property type="entry name" value="Nucleotide-diphossugar_trans"/>
</dbReference>
<dbReference type="OrthoDB" id="8549922at2"/>
<evidence type="ECO:0000256" key="1">
    <source>
        <dbReference type="SAM" id="MobiDB-lite"/>
    </source>
</evidence>
<evidence type="ECO:0000259" key="2">
    <source>
        <dbReference type="Pfam" id="PF00535"/>
    </source>
</evidence>
<dbReference type="Gene3D" id="3.90.550.10">
    <property type="entry name" value="Spore Coat Polysaccharide Biosynthesis Protein SpsA, Chain A"/>
    <property type="match status" value="1"/>
</dbReference>
<dbReference type="InterPro" id="IPR001173">
    <property type="entry name" value="Glyco_trans_2-like"/>
</dbReference>
<name>A0A077MGW2_9MICO</name>
<dbReference type="EMBL" id="CAJC01000202">
    <property type="protein sequence ID" value="CCI54877.1"/>
    <property type="molecule type" value="Genomic_DNA"/>
</dbReference>
<keyword evidence="3" id="KW-0808">Transferase</keyword>
<organism evidence="3 4">
    <name type="scientific">Nostocoides jenkinsii Ben 74</name>
    <dbReference type="NCBI Taxonomy" id="1193518"/>
    <lineage>
        <taxon>Bacteria</taxon>
        <taxon>Bacillati</taxon>
        <taxon>Actinomycetota</taxon>
        <taxon>Actinomycetes</taxon>
        <taxon>Micrococcales</taxon>
        <taxon>Intrasporangiaceae</taxon>
        <taxon>Nostocoides</taxon>
    </lineage>
</organism>
<sequence>MRTRVPVVDVAVSRLAARELPVGGIHGLARAALRTGAPALLDVLALRASNGYADSAALAAVLDSSGRWPDECLRRPQDALALATIWAVGDEAVRAQGRARAAYADVLERVGAAAFADAESAAFLFGQLTFFAGDRAGLVRLLDVLPLSEAERADFRLDLANPFVAGGPSGADARAQWLGLFNERFASAGLAPIAVDAAAEHPFDGLTAAPGPSVDGPLVTIIVPCFRPDAGLVNSITSMGSQSYGNLQILLVDDASGPGFGPIFEEAAAVDSRVEVVRMPANGGSYLGRNEAITRSRGRFITTQDADDWSHPERIAEQVRLLQEQPLAPASRSDAIRALDNLSVSWLGYPSRRRNASSFMVRRSTIETVGMFDTVRKGADSEYHERVERRLGPTVDTSTPLAITRLRGGSLSRSDFRMLWMTPDRALYRASFRAWHDAITPATPPLRGAEQLRRRAFPASWSFRRDLPGGTPPPSSYDVAFLLDLTVPSAWTQEPTRALMMDRSRTTALIFAEDPTLGRPRRPETLPKAMSPVLSGRVDLISASDTPTAELLVVVTPGLLEMPSLDRPAVRARRIAALLPNPQDGVALDLLAMREGARELFGRDVELVAPTAEDAAEWSLDLGVAVADLESLLAQVTAGEGKGAAGEGERAAGGGSGEAAGGGPGEAAGREGKVRA</sequence>
<dbReference type="PANTHER" id="PTHR22916">
    <property type="entry name" value="GLYCOSYLTRANSFERASE"/>
    <property type="match status" value="1"/>
</dbReference>
<feature type="compositionally biased region" description="Gly residues" evidence="1">
    <location>
        <begin position="640"/>
        <end position="666"/>
    </location>
</feature>
<feature type="region of interest" description="Disordered" evidence="1">
    <location>
        <begin position="638"/>
        <end position="676"/>
    </location>
</feature>
<proteinExistence type="predicted"/>
<dbReference type="Proteomes" id="UP000035720">
    <property type="component" value="Unassembled WGS sequence"/>
</dbReference>
<dbReference type="GO" id="GO:0016758">
    <property type="term" value="F:hexosyltransferase activity"/>
    <property type="evidence" value="ECO:0007669"/>
    <property type="project" value="UniProtKB-ARBA"/>
</dbReference>
<dbReference type="AlphaFoldDB" id="A0A077MGW2"/>
<protein>
    <submittedName>
        <fullName evidence="3">Putative Glycosyl transferase</fullName>
    </submittedName>
</protein>
<evidence type="ECO:0000313" key="4">
    <source>
        <dbReference type="Proteomes" id="UP000035720"/>
    </source>
</evidence>
<keyword evidence="4" id="KW-1185">Reference proteome</keyword>
<dbReference type="PANTHER" id="PTHR22916:SF3">
    <property type="entry name" value="UDP-GLCNAC:BETAGAL BETA-1,3-N-ACETYLGLUCOSAMINYLTRANSFERASE-LIKE PROTEIN 1"/>
    <property type="match status" value="1"/>
</dbReference>
<accession>A0A077MGW2</accession>
<dbReference type="CDD" id="cd00761">
    <property type="entry name" value="Glyco_tranf_GTA_type"/>
    <property type="match status" value="1"/>
</dbReference>
<dbReference type="STRING" id="1193518.BN13_870011"/>
<comment type="caution">
    <text evidence="3">The sequence shown here is derived from an EMBL/GenBank/DDBJ whole genome shotgun (WGS) entry which is preliminary data.</text>
</comment>
<gene>
    <name evidence="3" type="ORF">BN13_870011</name>
</gene>
<dbReference type="Pfam" id="PF00535">
    <property type="entry name" value="Glycos_transf_2"/>
    <property type="match status" value="1"/>
</dbReference>